<dbReference type="GO" id="GO:0071013">
    <property type="term" value="C:catalytic step 2 spliceosome"/>
    <property type="evidence" value="ECO:0000318"/>
    <property type="project" value="GO_Central"/>
</dbReference>
<evidence type="ECO:0000313" key="9">
    <source>
        <dbReference type="EnsemblMetazoa" id="HelroP185026"/>
    </source>
</evidence>
<evidence type="ECO:0000256" key="6">
    <source>
        <dbReference type="ARBA" id="ARBA00073631"/>
    </source>
</evidence>
<evidence type="ECO:0000256" key="7">
    <source>
        <dbReference type="PROSITE-ProRule" id="PRU00221"/>
    </source>
</evidence>
<dbReference type="STRING" id="6412.T1FMA8"/>
<name>T1FMA8_HELRO</name>
<reference evidence="9" key="3">
    <citation type="submission" date="2015-06" db="UniProtKB">
        <authorList>
            <consortium name="EnsemblMetazoa"/>
        </authorList>
    </citation>
    <scope>IDENTIFICATION</scope>
</reference>
<feature type="repeat" description="WD" evidence="7">
    <location>
        <begin position="324"/>
        <end position="364"/>
    </location>
</feature>
<comment type="similarity">
    <text evidence="3">Belongs to the WD repeat PRL1/PRL2 family.</text>
</comment>
<dbReference type="OMA" id="FAMCFDQ"/>
<dbReference type="AlphaFoldDB" id="T1FMA8"/>
<evidence type="ECO:0000256" key="4">
    <source>
        <dbReference type="ARBA" id="ARBA00046238"/>
    </source>
</evidence>
<evidence type="ECO:0000313" key="10">
    <source>
        <dbReference type="Proteomes" id="UP000015101"/>
    </source>
</evidence>
<dbReference type="PANTHER" id="PTHR19923">
    <property type="entry name" value="WD40 REPEAT PROTEINPRL1/PRL2-RELATED"/>
    <property type="match status" value="1"/>
</dbReference>
<dbReference type="InterPro" id="IPR045241">
    <property type="entry name" value="Prp46/PLRG1-like"/>
</dbReference>
<dbReference type="InParanoid" id="T1FMA8"/>
<evidence type="ECO:0000256" key="3">
    <source>
        <dbReference type="ARBA" id="ARBA00025726"/>
    </source>
</evidence>
<dbReference type="RefSeq" id="XP_009022656.1">
    <property type="nucleotide sequence ID" value="XM_009024408.1"/>
</dbReference>
<dbReference type="EMBL" id="KB097143">
    <property type="protein sequence ID" value="ESN98661.1"/>
    <property type="molecule type" value="Genomic_DNA"/>
</dbReference>
<dbReference type="FunFam" id="2.130.10.10:FF:000012">
    <property type="entry name" value="Putative pleiotropic regulator 1"/>
    <property type="match status" value="1"/>
</dbReference>
<dbReference type="PROSITE" id="PS50294">
    <property type="entry name" value="WD_REPEATS_REGION"/>
    <property type="match status" value="5"/>
</dbReference>
<dbReference type="PROSITE" id="PS50082">
    <property type="entry name" value="WD_REPEATS_2"/>
    <property type="match status" value="5"/>
</dbReference>
<accession>T1FMA8</accession>
<dbReference type="GO" id="GO:0000398">
    <property type="term" value="P:mRNA splicing, via spliceosome"/>
    <property type="evidence" value="ECO:0000318"/>
    <property type="project" value="GO_Central"/>
</dbReference>
<dbReference type="HOGENOM" id="CLU_000288_72_2_1"/>
<comment type="function">
    <text evidence="4">Involved in pre-mRNA splicing as component of the spliceosome. Component of the PRP19-CDC5L complex that forms an integral part of the spliceosome and is required for activating pre-mRNA splicing. As a component of the minor spliceosome, involved in the splicing of U12-type introns in pre-mRNAs.</text>
</comment>
<dbReference type="CTD" id="20209957"/>
<feature type="repeat" description="WD" evidence="7">
    <location>
        <begin position="199"/>
        <end position="240"/>
    </location>
</feature>
<comment type="subunit">
    <text evidence="5">Identified in the spliceosome C complex. Component of the PRP19-CDC5L splicing complex composed of a core complex comprising a homotetramer of PRPF19, CDC5L, PLRG1 and BCAS2, and at least three less stably associated proteins CTNNBL1, CWC15 and HSPA8. Interacts (via its WD40 repeat domain) directly with CDC5L (via its C-terminal); the interaction is required for mRNA splicing but not for spliceosome assembly. Component of the minor spliceosome, which splices U12-type introns. Within this complex, interacts with CRIPT. Also interacts directly in the complex with BCAS2 and PRPF19. Interacts with USB1.</text>
</comment>
<dbReference type="FunCoup" id="T1FMA8">
    <property type="interactions" value="1229"/>
</dbReference>
<dbReference type="InterPro" id="IPR001680">
    <property type="entry name" value="WD40_rpt"/>
</dbReference>
<dbReference type="CDD" id="cd00200">
    <property type="entry name" value="WD40"/>
    <property type="match status" value="1"/>
</dbReference>
<keyword evidence="10" id="KW-1185">Reference proteome</keyword>
<dbReference type="PANTHER" id="PTHR19923:SF0">
    <property type="entry name" value="PLEIOTROPIC REGULATOR 1"/>
    <property type="match status" value="1"/>
</dbReference>
<keyword evidence="2" id="KW-0677">Repeat</keyword>
<dbReference type="Gene3D" id="2.130.10.10">
    <property type="entry name" value="YVTN repeat-like/Quinoprotein amine dehydrogenase"/>
    <property type="match status" value="1"/>
</dbReference>
<dbReference type="Proteomes" id="UP000015101">
    <property type="component" value="Unassembled WGS sequence"/>
</dbReference>
<organism evidence="9 10">
    <name type="scientific">Helobdella robusta</name>
    <name type="common">Californian leech</name>
    <dbReference type="NCBI Taxonomy" id="6412"/>
    <lineage>
        <taxon>Eukaryota</taxon>
        <taxon>Metazoa</taxon>
        <taxon>Spiralia</taxon>
        <taxon>Lophotrochozoa</taxon>
        <taxon>Annelida</taxon>
        <taxon>Clitellata</taxon>
        <taxon>Hirudinea</taxon>
        <taxon>Rhynchobdellida</taxon>
        <taxon>Glossiphoniidae</taxon>
        <taxon>Helobdella</taxon>
    </lineage>
</organism>
<dbReference type="InterPro" id="IPR036322">
    <property type="entry name" value="WD40_repeat_dom_sf"/>
</dbReference>
<dbReference type="InterPro" id="IPR020472">
    <property type="entry name" value="WD40_PAC1"/>
</dbReference>
<evidence type="ECO:0000313" key="8">
    <source>
        <dbReference type="EMBL" id="ESN98661.1"/>
    </source>
</evidence>
<dbReference type="Pfam" id="PF00400">
    <property type="entry name" value="WD40"/>
    <property type="match status" value="7"/>
</dbReference>
<dbReference type="InterPro" id="IPR019775">
    <property type="entry name" value="WD40_repeat_CS"/>
</dbReference>
<keyword evidence="1 7" id="KW-0853">WD repeat</keyword>
<dbReference type="EnsemblMetazoa" id="HelroT185026">
    <property type="protein sequence ID" value="HelroP185026"/>
    <property type="gene ID" value="HelroG185026"/>
</dbReference>
<reference evidence="8 10" key="2">
    <citation type="journal article" date="2013" name="Nature">
        <title>Insights into bilaterian evolution from three spiralian genomes.</title>
        <authorList>
            <person name="Simakov O."/>
            <person name="Marletaz F."/>
            <person name="Cho S.J."/>
            <person name="Edsinger-Gonzales E."/>
            <person name="Havlak P."/>
            <person name="Hellsten U."/>
            <person name="Kuo D.H."/>
            <person name="Larsson T."/>
            <person name="Lv J."/>
            <person name="Arendt D."/>
            <person name="Savage R."/>
            <person name="Osoegawa K."/>
            <person name="de Jong P."/>
            <person name="Grimwood J."/>
            <person name="Chapman J.A."/>
            <person name="Shapiro H."/>
            <person name="Aerts A."/>
            <person name="Otillar R.P."/>
            <person name="Terry A.Y."/>
            <person name="Boore J.L."/>
            <person name="Grigoriev I.V."/>
            <person name="Lindberg D.R."/>
            <person name="Seaver E.C."/>
            <person name="Weisblat D.A."/>
            <person name="Putnam N.H."/>
            <person name="Rokhsar D.S."/>
        </authorList>
    </citation>
    <scope>NUCLEOTIDE SEQUENCE</scope>
</reference>
<dbReference type="PRINTS" id="PR00320">
    <property type="entry name" value="GPROTEINBRPT"/>
</dbReference>
<feature type="repeat" description="WD" evidence="7">
    <location>
        <begin position="157"/>
        <end position="198"/>
    </location>
</feature>
<dbReference type="InterPro" id="IPR015943">
    <property type="entry name" value="WD40/YVTN_repeat-like_dom_sf"/>
</dbReference>
<protein>
    <recommendedName>
        <fullName evidence="6">Pleiotropic regulator 1</fullName>
    </recommendedName>
</protein>
<dbReference type="OrthoDB" id="10256122at2759"/>
<proteinExistence type="inferred from homology"/>
<dbReference type="eggNOG" id="KOG0285">
    <property type="taxonomic scope" value="Eukaryota"/>
</dbReference>
<reference evidence="10" key="1">
    <citation type="submission" date="2012-12" db="EMBL/GenBank/DDBJ databases">
        <authorList>
            <person name="Hellsten U."/>
            <person name="Grimwood J."/>
            <person name="Chapman J.A."/>
            <person name="Shapiro H."/>
            <person name="Aerts A."/>
            <person name="Otillar R.P."/>
            <person name="Terry A.Y."/>
            <person name="Boore J.L."/>
            <person name="Simakov O."/>
            <person name="Marletaz F."/>
            <person name="Cho S.-J."/>
            <person name="Edsinger-Gonzales E."/>
            <person name="Havlak P."/>
            <person name="Kuo D.-H."/>
            <person name="Larsson T."/>
            <person name="Lv J."/>
            <person name="Arendt D."/>
            <person name="Savage R."/>
            <person name="Osoegawa K."/>
            <person name="de Jong P."/>
            <person name="Lindberg D.R."/>
            <person name="Seaver E.C."/>
            <person name="Weisblat D.A."/>
            <person name="Putnam N.H."/>
            <person name="Grigoriev I.V."/>
            <person name="Rokhsar D.S."/>
        </authorList>
    </citation>
    <scope>NUCLEOTIDE SEQUENCE</scope>
</reference>
<dbReference type="PROSITE" id="PS00678">
    <property type="entry name" value="WD_REPEATS_1"/>
    <property type="match status" value="1"/>
</dbReference>
<evidence type="ECO:0000256" key="1">
    <source>
        <dbReference type="ARBA" id="ARBA00022574"/>
    </source>
</evidence>
<feature type="repeat" description="WD" evidence="7">
    <location>
        <begin position="115"/>
        <end position="156"/>
    </location>
</feature>
<evidence type="ECO:0000256" key="2">
    <source>
        <dbReference type="ARBA" id="ARBA00022737"/>
    </source>
</evidence>
<dbReference type="GeneID" id="20209957"/>
<sequence length="428" mass="48315">MADIQKHSVHTLVFRSLKRSHDMFLSEQLAPLPKEERLNKFILAYKTKDSHKNITAKKDDVPNNVDLTVHNQAAPAMFGNRALISIGDQNIIVPKKAPTMPKPTWHAPWKLYRVISGHGGWVRCVDVEPGNEWFVTGSADRIIKIWDLAKGTLKLSLTGHISTVRGVMVGKNQPYLFSCGEDKQVKCWDLEYNKVIRHYHGHLSAVYGLDLHPTIDVLVTCGRDATARVWDMRTKAQIHCLSGHTNTVSQVKCQASEPQVITCSNDSTIRYWDLVAGRSIVTLTNHKKSVRAIAIHPTLNMMASGSPDNLKQWRFPEGNFVQNVSGHNAIINCLAINRDNVMVSGGDNGSMYFWDWKSAYNFQKYQTAIQPGSIDSEAGIFAMTFDKSESRLITCEADKTIKIYKEDETASEETHPLNWKPEIIKRKY</sequence>
<dbReference type="KEGG" id="hro:HELRODRAFT_185026"/>
<dbReference type="EMBL" id="AMQM01001033">
    <property type="status" value="NOT_ANNOTATED_CDS"/>
    <property type="molecule type" value="Genomic_DNA"/>
</dbReference>
<dbReference type="GO" id="GO:0000974">
    <property type="term" value="C:Prp19 complex"/>
    <property type="evidence" value="ECO:0000318"/>
    <property type="project" value="GO_Central"/>
</dbReference>
<gene>
    <name evidence="9" type="primary">20209957</name>
    <name evidence="8" type="ORF">HELRODRAFT_185026</name>
</gene>
<dbReference type="SUPFAM" id="SSF50978">
    <property type="entry name" value="WD40 repeat-like"/>
    <property type="match status" value="1"/>
</dbReference>
<feature type="repeat" description="WD" evidence="7">
    <location>
        <begin position="241"/>
        <end position="282"/>
    </location>
</feature>
<dbReference type="SMART" id="SM00320">
    <property type="entry name" value="WD40"/>
    <property type="match status" value="7"/>
</dbReference>
<evidence type="ECO:0000256" key="5">
    <source>
        <dbReference type="ARBA" id="ARBA00062641"/>
    </source>
</evidence>